<accession>A0AAE3RB99</accession>
<sequence>MKYNLTHITHYEYKEPVNIYHSLACLTPRTLPNQLCADFTIKITPKPTEIVARTDFFGNTVHYFSIHSVHTELTVLTTSQIDRFPLGNDLSLFAKDMTCARAREECWTSTALKIQLLQFMLPSPYVFWDEEIKTFAKDCFPNNQSLFDSVKMLCHKLFTTIKYVPESTTINTPIKTVLHEKKGVCQDISHLAIACIRSMGFAARYVSGYLETLPPPDKPKLQGSDASHAWISVYIPDLGWCDFDPTNDMIPQERHITTAWGRDYSDVPPLKGIIFSAGKHTLKVAVDVLSLE</sequence>
<dbReference type="PANTHER" id="PTHR33490:SF7">
    <property type="entry name" value="BLR2979 PROTEIN"/>
    <property type="match status" value="1"/>
</dbReference>
<dbReference type="EMBL" id="JASJOU010000013">
    <property type="protein sequence ID" value="MDJ1504924.1"/>
    <property type="molecule type" value="Genomic_DNA"/>
</dbReference>
<dbReference type="Proteomes" id="UP001232063">
    <property type="component" value="Unassembled WGS sequence"/>
</dbReference>
<dbReference type="PANTHER" id="PTHR33490">
    <property type="entry name" value="BLR5614 PROTEIN-RELATED"/>
    <property type="match status" value="1"/>
</dbReference>
<dbReference type="SUPFAM" id="SSF54001">
    <property type="entry name" value="Cysteine proteinases"/>
    <property type="match status" value="1"/>
</dbReference>
<dbReference type="InterPro" id="IPR038765">
    <property type="entry name" value="Papain-like_cys_pep_sf"/>
</dbReference>
<dbReference type="RefSeq" id="WP_314516625.1">
    <property type="nucleotide sequence ID" value="NZ_JASJOU010000013.1"/>
</dbReference>
<dbReference type="InterPro" id="IPR002931">
    <property type="entry name" value="Transglutaminase-like"/>
</dbReference>
<reference evidence="2" key="1">
    <citation type="submission" date="2023-05" db="EMBL/GenBank/DDBJ databases">
        <authorList>
            <person name="Zhang X."/>
        </authorList>
    </citation>
    <scope>NUCLEOTIDE SEQUENCE</scope>
    <source>
        <strain evidence="2">BD1B2-1</strain>
    </source>
</reference>
<dbReference type="InterPro" id="IPR013589">
    <property type="entry name" value="Bac_transglu_N"/>
</dbReference>
<dbReference type="Pfam" id="PF08379">
    <property type="entry name" value="Bact_transglu_N"/>
    <property type="match status" value="1"/>
</dbReference>
<dbReference type="Pfam" id="PF01841">
    <property type="entry name" value="Transglut_core"/>
    <property type="match status" value="1"/>
</dbReference>
<dbReference type="AlphaFoldDB" id="A0AAE3RB99"/>
<dbReference type="Gene3D" id="3.10.620.30">
    <property type="match status" value="1"/>
</dbReference>
<name>A0AAE3RB99_9BACT</name>
<dbReference type="SMART" id="SM00460">
    <property type="entry name" value="TGc"/>
    <property type="match status" value="1"/>
</dbReference>
<keyword evidence="3" id="KW-1185">Reference proteome</keyword>
<gene>
    <name evidence="2" type="ORF">QNI22_29945</name>
</gene>
<feature type="domain" description="Transglutaminase-like" evidence="1">
    <location>
        <begin position="177"/>
        <end position="247"/>
    </location>
</feature>
<comment type="caution">
    <text evidence="2">The sequence shown here is derived from an EMBL/GenBank/DDBJ whole genome shotgun (WGS) entry which is preliminary data.</text>
</comment>
<proteinExistence type="predicted"/>
<organism evidence="2 3">
    <name type="scientific">Xanthocytophaga agilis</name>
    <dbReference type="NCBI Taxonomy" id="3048010"/>
    <lineage>
        <taxon>Bacteria</taxon>
        <taxon>Pseudomonadati</taxon>
        <taxon>Bacteroidota</taxon>
        <taxon>Cytophagia</taxon>
        <taxon>Cytophagales</taxon>
        <taxon>Rhodocytophagaceae</taxon>
        <taxon>Xanthocytophaga</taxon>
    </lineage>
</organism>
<protein>
    <submittedName>
        <fullName evidence="2">Transglutaminase family protein</fullName>
    </submittedName>
</protein>
<evidence type="ECO:0000313" key="3">
    <source>
        <dbReference type="Proteomes" id="UP001232063"/>
    </source>
</evidence>
<evidence type="ECO:0000259" key="1">
    <source>
        <dbReference type="SMART" id="SM00460"/>
    </source>
</evidence>
<evidence type="ECO:0000313" key="2">
    <source>
        <dbReference type="EMBL" id="MDJ1504924.1"/>
    </source>
</evidence>